<protein>
    <submittedName>
        <fullName evidence="2">NAD-dependent epimerase/dehydratase family protein</fullName>
    </submittedName>
</protein>
<dbReference type="InterPro" id="IPR001509">
    <property type="entry name" value="Epimerase_deHydtase"/>
</dbReference>
<evidence type="ECO:0000313" key="2">
    <source>
        <dbReference type="EMBL" id="PWV75267.1"/>
    </source>
</evidence>
<dbReference type="EMBL" id="QGTL01000005">
    <property type="protein sequence ID" value="PWV75267.1"/>
    <property type="molecule type" value="Genomic_DNA"/>
</dbReference>
<dbReference type="PANTHER" id="PTHR48079:SF6">
    <property type="entry name" value="NAD(P)-BINDING DOMAIN-CONTAINING PROTEIN-RELATED"/>
    <property type="match status" value="1"/>
</dbReference>
<dbReference type="SUPFAM" id="SSF51735">
    <property type="entry name" value="NAD(P)-binding Rossmann-fold domains"/>
    <property type="match status" value="1"/>
</dbReference>
<evidence type="ECO:0000259" key="1">
    <source>
        <dbReference type="Pfam" id="PF01370"/>
    </source>
</evidence>
<evidence type="ECO:0000313" key="3">
    <source>
        <dbReference type="Proteomes" id="UP000246410"/>
    </source>
</evidence>
<dbReference type="Pfam" id="PF01370">
    <property type="entry name" value="Epimerase"/>
    <property type="match status" value="1"/>
</dbReference>
<dbReference type="Proteomes" id="UP000246410">
    <property type="component" value="Unassembled WGS sequence"/>
</dbReference>
<dbReference type="AlphaFoldDB" id="A0A317NK02"/>
<proteinExistence type="predicted"/>
<keyword evidence="3" id="KW-1185">Reference proteome</keyword>
<sequence>MRIFLAGATGVIGTRLVPLLVEAGHEVAGLTRSANKSAALRAAGVRPVVLDVYDAAALTAAVVDFAPELVMHQLTDLPDDVAMLATSAEANARIRSEGTANLLAAAAAAGATRFLAQSIAWEPPAGRGAVIGAHESAVLDAGGVVLRYGQFYGPGTYYETTPPEHPRIHVDAAAARTLELLDAPSGTVVVVEPVE</sequence>
<gene>
    <name evidence="2" type="ORF">DFR69_105341</name>
</gene>
<dbReference type="GO" id="GO:0005737">
    <property type="term" value="C:cytoplasm"/>
    <property type="evidence" value="ECO:0007669"/>
    <property type="project" value="TreeGrafter"/>
</dbReference>
<accession>A0A317NK02</accession>
<dbReference type="InterPro" id="IPR051783">
    <property type="entry name" value="NAD(P)-dependent_oxidoreduct"/>
</dbReference>
<reference evidence="2 3" key="1">
    <citation type="submission" date="2018-05" db="EMBL/GenBank/DDBJ databases">
        <title>Genomic Encyclopedia of Type Strains, Phase IV (KMG-IV): sequencing the most valuable type-strain genomes for metagenomic binning, comparative biology and taxonomic classification.</title>
        <authorList>
            <person name="Goeker M."/>
        </authorList>
    </citation>
    <scope>NUCLEOTIDE SEQUENCE [LARGE SCALE GENOMIC DNA]</scope>
    <source>
        <strain evidence="2 3">DSM 44717</strain>
    </source>
</reference>
<dbReference type="Gene3D" id="3.40.50.720">
    <property type="entry name" value="NAD(P)-binding Rossmann-like Domain"/>
    <property type="match status" value="1"/>
</dbReference>
<dbReference type="InterPro" id="IPR036291">
    <property type="entry name" value="NAD(P)-bd_dom_sf"/>
</dbReference>
<organism evidence="2 3">
    <name type="scientific">Nocardia neocaledoniensis</name>
    <dbReference type="NCBI Taxonomy" id="236511"/>
    <lineage>
        <taxon>Bacteria</taxon>
        <taxon>Bacillati</taxon>
        <taxon>Actinomycetota</taxon>
        <taxon>Actinomycetes</taxon>
        <taxon>Mycobacteriales</taxon>
        <taxon>Nocardiaceae</taxon>
        <taxon>Nocardia</taxon>
    </lineage>
</organism>
<feature type="domain" description="NAD-dependent epimerase/dehydratase" evidence="1">
    <location>
        <begin position="3"/>
        <end position="116"/>
    </location>
</feature>
<comment type="caution">
    <text evidence="2">The sequence shown here is derived from an EMBL/GenBank/DDBJ whole genome shotgun (WGS) entry which is preliminary data.</text>
</comment>
<dbReference type="RefSeq" id="WP_110038599.1">
    <property type="nucleotide sequence ID" value="NZ_QGTL01000005.1"/>
</dbReference>
<dbReference type="GO" id="GO:0004029">
    <property type="term" value="F:aldehyde dehydrogenase (NAD+) activity"/>
    <property type="evidence" value="ECO:0007669"/>
    <property type="project" value="TreeGrafter"/>
</dbReference>
<dbReference type="PANTHER" id="PTHR48079">
    <property type="entry name" value="PROTEIN YEEZ"/>
    <property type="match status" value="1"/>
</dbReference>
<name>A0A317NK02_9NOCA</name>